<gene>
    <name evidence="2" type="ORF">NCTC12360_01064</name>
</gene>
<protein>
    <submittedName>
        <fullName evidence="2">Uncharacterized protein</fullName>
    </submittedName>
</protein>
<reference evidence="2 3" key="1">
    <citation type="submission" date="2018-06" db="EMBL/GenBank/DDBJ databases">
        <authorList>
            <consortium name="Pathogen Informatics"/>
            <person name="Doyle S."/>
        </authorList>
    </citation>
    <scope>NUCLEOTIDE SEQUENCE [LARGE SCALE GENOMIC DNA]</scope>
    <source>
        <strain evidence="2 3">NCTC12360</strain>
    </source>
</reference>
<dbReference type="EMBL" id="UFYW01000001">
    <property type="protein sequence ID" value="STD82632.1"/>
    <property type="molecule type" value="Genomic_DNA"/>
</dbReference>
<proteinExistence type="predicted"/>
<dbReference type="Proteomes" id="UP000254807">
    <property type="component" value="Unassembled WGS sequence"/>
</dbReference>
<feature type="transmembrane region" description="Helical" evidence="1">
    <location>
        <begin position="48"/>
        <end position="71"/>
    </location>
</feature>
<dbReference type="RefSeq" id="WP_060814190.1">
    <property type="nucleotide sequence ID" value="NZ_JBHULA010000043.1"/>
</dbReference>
<evidence type="ECO:0000313" key="2">
    <source>
        <dbReference type="EMBL" id="STD82632.1"/>
    </source>
</evidence>
<feature type="transmembrane region" description="Helical" evidence="1">
    <location>
        <begin position="12"/>
        <end position="36"/>
    </location>
</feature>
<keyword evidence="1" id="KW-0812">Transmembrane</keyword>
<keyword evidence="1" id="KW-1133">Transmembrane helix</keyword>
<dbReference type="AlphaFoldDB" id="A0A376GY65"/>
<accession>A0A376GY65</accession>
<evidence type="ECO:0000256" key="1">
    <source>
        <dbReference type="SAM" id="Phobius"/>
    </source>
</evidence>
<sequence>MFDIVVRGLINTGFWMFFLYLIVFLIPLSCFFGCFSGWMAGEEKIVRWLVVSGFITIGYIVFVGRTCFVAYNQVCAYQDQIEQALIDKNFVLKENVSGDLLADVIIQRVNASGEIQFDVHTSIDGQDQAYLRGTFVDGQVKQLQYQKITGIVYSQMIQALKENKVSFYRLEVKQTTAKGLTNDNRVFTVEQGKDNAFKVEVKEGR</sequence>
<keyword evidence="3" id="KW-1185">Reference proteome</keyword>
<evidence type="ECO:0000313" key="3">
    <source>
        <dbReference type="Proteomes" id="UP000254807"/>
    </source>
</evidence>
<keyword evidence="1" id="KW-0472">Membrane</keyword>
<name>A0A376GY65_ENTGA</name>
<organism evidence="2 3">
    <name type="scientific">Enterococcus gallinarum</name>
    <dbReference type="NCBI Taxonomy" id="1353"/>
    <lineage>
        <taxon>Bacteria</taxon>
        <taxon>Bacillati</taxon>
        <taxon>Bacillota</taxon>
        <taxon>Bacilli</taxon>
        <taxon>Lactobacillales</taxon>
        <taxon>Enterococcaceae</taxon>
        <taxon>Enterococcus</taxon>
    </lineage>
</organism>